<accession>A0A2V1J1D1</accession>
<dbReference type="AlphaFoldDB" id="A0A2V1J1D1"/>
<evidence type="ECO:0000313" key="13">
    <source>
        <dbReference type="Proteomes" id="UP000244925"/>
    </source>
</evidence>
<evidence type="ECO:0000256" key="4">
    <source>
        <dbReference type="ARBA" id="ARBA00022989"/>
    </source>
</evidence>
<evidence type="ECO:0000313" key="12">
    <source>
        <dbReference type="EMBL" id="PWB09320.1"/>
    </source>
</evidence>
<evidence type="ECO:0000256" key="6">
    <source>
        <dbReference type="ARBA" id="ARBA00023136"/>
    </source>
</evidence>
<comment type="caution">
    <text evidence="12">The sequence shown here is derived from an EMBL/GenBank/DDBJ whole genome shotgun (WGS) entry which is preliminary data.</text>
</comment>
<dbReference type="InterPro" id="IPR000644">
    <property type="entry name" value="CBS_dom"/>
</dbReference>
<evidence type="ECO:0000256" key="8">
    <source>
        <dbReference type="PROSITE-ProRule" id="PRU01193"/>
    </source>
</evidence>
<dbReference type="Gene3D" id="3.30.465.10">
    <property type="match status" value="1"/>
</dbReference>
<evidence type="ECO:0000259" key="11">
    <source>
        <dbReference type="PROSITE" id="PS51846"/>
    </source>
</evidence>
<keyword evidence="4 8" id="KW-1133">Transmembrane helix</keyword>
<organism evidence="12 13">
    <name type="scientific">Paramuribaculum intestinale</name>
    <dbReference type="NCBI Taxonomy" id="2094151"/>
    <lineage>
        <taxon>Bacteria</taxon>
        <taxon>Pseudomonadati</taxon>
        <taxon>Bacteroidota</taxon>
        <taxon>Bacteroidia</taxon>
        <taxon>Bacteroidales</taxon>
        <taxon>Muribaculaceae</taxon>
        <taxon>Paramuribaculum</taxon>
    </lineage>
</organism>
<dbReference type="PROSITE" id="PS51371">
    <property type="entry name" value="CBS"/>
    <property type="match status" value="1"/>
</dbReference>
<evidence type="ECO:0000256" key="9">
    <source>
        <dbReference type="SAM" id="Phobius"/>
    </source>
</evidence>
<name>A0A2V1J1D1_9BACT</name>
<dbReference type="InterPro" id="IPR002550">
    <property type="entry name" value="CNNM"/>
</dbReference>
<dbReference type="RefSeq" id="WP_107034942.1">
    <property type="nucleotide sequence ID" value="NZ_CAOLHR010000028.1"/>
</dbReference>
<feature type="domain" description="CNNM transmembrane" evidence="11">
    <location>
        <begin position="1"/>
        <end position="188"/>
    </location>
</feature>
<evidence type="ECO:0000256" key="3">
    <source>
        <dbReference type="ARBA" id="ARBA00022737"/>
    </source>
</evidence>
<dbReference type="PANTHER" id="PTHR22777:SF17">
    <property type="entry name" value="UPF0053 PROTEIN SLL0260"/>
    <property type="match status" value="1"/>
</dbReference>
<comment type="subcellular location">
    <subcellularLocation>
        <location evidence="1">Membrane</location>
        <topology evidence="1">Multi-pass membrane protein</topology>
    </subcellularLocation>
</comment>
<protein>
    <submittedName>
        <fullName evidence="12">HlyC/CorC family transporter</fullName>
    </submittedName>
</protein>
<dbReference type="GeneID" id="93425388"/>
<proteinExistence type="predicted"/>
<keyword evidence="3" id="KW-0677">Repeat</keyword>
<evidence type="ECO:0000256" key="7">
    <source>
        <dbReference type="PROSITE-ProRule" id="PRU00703"/>
    </source>
</evidence>
<keyword evidence="6 8" id="KW-0472">Membrane</keyword>
<dbReference type="GO" id="GO:0005886">
    <property type="term" value="C:plasma membrane"/>
    <property type="evidence" value="ECO:0007669"/>
    <property type="project" value="TreeGrafter"/>
</dbReference>
<dbReference type="SUPFAM" id="SSF54631">
    <property type="entry name" value="CBS-domain pair"/>
    <property type="match status" value="1"/>
</dbReference>
<dbReference type="CDD" id="cd04590">
    <property type="entry name" value="CBS_pair_CorC_HlyC_assoc"/>
    <property type="match status" value="1"/>
</dbReference>
<dbReference type="EMBL" id="PUBV01000002">
    <property type="protein sequence ID" value="PWB09320.1"/>
    <property type="molecule type" value="Genomic_DNA"/>
</dbReference>
<dbReference type="Pfam" id="PF01595">
    <property type="entry name" value="CNNM"/>
    <property type="match status" value="1"/>
</dbReference>
<dbReference type="Gene3D" id="3.10.580.10">
    <property type="entry name" value="CBS-domain"/>
    <property type="match status" value="1"/>
</dbReference>
<dbReference type="InterPro" id="IPR005170">
    <property type="entry name" value="Transptr-assoc_dom"/>
</dbReference>
<dbReference type="GO" id="GO:0050660">
    <property type="term" value="F:flavin adenine dinucleotide binding"/>
    <property type="evidence" value="ECO:0007669"/>
    <property type="project" value="InterPro"/>
</dbReference>
<keyword evidence="2 8" id="KW-0812">Transmembrane</keyword>
<evidence type="ECO:0000256" key="2">
    <source>
        <dbReference type="ARBA" id="ARBA00022692"/>
    </source>
</evidence>
<dbReference type="Proteomes" id="UP000244925">
    <property type="component" value="Unassembled WGS sequence"/>
</dbReference>
<gene>
    <name evidence="12" type="ORF">C5O25_01345</name>
</gene>
<dbReference type="PANTHER" id="PTHR22777">
    <property type="entry name" value="HEMOLYSIN-RELATED"/>
    <property type="match status" value="1"/>
</dbReference>
<evidence type="ECO:0000259" key="10">
    <source>
        <dbReference type="PROSITE" id="PS51371"/>
    </source>
</evidence>
<feature type="transmembrane region" description="Helical" evidence="9">
    <location>
        <begin position="132"/>
        <end position="154"/>
    </location>
</feature>
<evidence type="ECO:0000256" key="1">
    <source>
        <dbReference type="ARBA" id="ARBA00004141"/>
    </source>
</evidence>
<dbReference type="InterPro" id="IPR046342">
    <property type="entry name" value="CBS_dom_sf"/>
</dbReference>
<feature type="transmembrane region" description="Helical" evidence="9">
    <location>
        <begin position="58"/>
        <end position="82"/>
    </location>
</feature>
<dbReference type="Pfam" id="PF00571">
    <property type="entry name" value="CBS"/>
    <property type="match status" value="1"/>
</dbReference>
<dbReference type="SMART" id="SM01091">
    <property type="entry name" value="CorC_HlyC"/>
    <property type="match status" value="1"/>
</dbReference>
<keyword evidence="13" id="KW-1185">Reference proteome</keyword>
<reference evidence="13" key="1">
    <citation type="submission" date="2018-02" db="EMBL/GenBank/DDBJ databases">
        <authorList>
            <person name="Clavel T."/>
            <person name="Strowig T."/>
        </authorList>
    </citation>
    <scope>NUCLEOTIDE SEQUENCE [LARGE SCALE GENOMIC DNA]</scope>
    <source>
        <strain evidence="13">DSM 100764</strain>
    </source>
</reference>
<dbReference type="Pfam" id="PF03471">
    <property type="entry name" value="CorC_HlyC"/>
    <property type="match status" value="1"/>
</dbReference>
<dbReference type="SUPFAM" id="SSF56176">
    <property type="entry name" value="FAD-binding/transporter-associated domain-like"/>
    <property type="match status" value="1"/>
</dbReference>
<dbReference type="InterPro" id="IPR036318">
    <property type="entry name" value="FAD-bd_PCMH-like_sf"/>
</dbReference>
<dbReference type="InterPro" id="IPR044751">
    <property type="entry name" value="Ion_transp-like_CBS"/>
</dbReference>
<feature type="transmembrane region" description="Helical" evidence="9">
    <location>
        <begin position="94"/>
        <end position="112"/>
    </location>
</feature>
<dbReference type="InterPro" id="IPR016169">
    <property type="entry name" value="FAD-bd_PCMH_sub2"/>
</dbReference>
<dbReference type="PROSITE" id="PS51846">
    <property type="entry name" value="CNNM"/>
    <property type="match status" value="1"/>
</dbReference>
<keyword evidence="5 7" id="KW-0129">CBS domain</keyword>
<sequence length="430" mass="48420">MTPVAWLVLTLVSLMFSALFSGTEIAYITSDRVRVELDVKKGGMLSRILGRFYADPDFFISTILVGNNIMLVIYGMGAAFFIEKCWLEHYHLNQAIVLILSTLISTGVILITGEFFPKTIFRINPNISLRVFALPIYLFYLLLWPVSAFTSWLSRALMKLCGFKSDSPRMGMLSVGDLNSYLDRTIDEVNPQKAPVENEVKIFHNALDFSTTHIRDCMQPRNEIVAVNLATTTRDELSRLFTSSGRSKIVVYDEDIDNVKGYIHVSELFKPDNDWRTAIKPMVFAPETLLAKKLMQRLLSEKRSMAVVVDEFGGTAGLVTLEDLVEEIFGDIQDEHDTSRTMAREIEPGVYECSGRIEIETLRETYHVDIPEDDDYQTLAGYILHNVGAIPSQGEQIEIDGKLFTIVRRTATRLELIRIAPATSAPVPSA</sequence>
<feature type="domain" description="CBS" evidence="10">
    <location>
        <begin position="278"/>
        <end position="338"/>
    </location>
</feature>
<evidence type="ECO:0000256" key="5">
    <source>
        <dbReference type="ARBA" id="ARBA00023122"/>
    </source>
</evidence>